<dbReference type="GO" id="GO:0016020">
    <property type="term" value="C:membrane"/>
    <property type="evidence" value="ECO:0007669"/>
    <property type="project" value="UniProtKB-SubCell"/>
</dbReference>
<dbReference type="EC" id="2.3.1.225" evidence="8"/>
<evidence type="ECO:0000259" key="10">
    <source>
        <dbReference type="Pfam" id="PF01529"/>
    </source>
</evidence>
<evidence type="ECO:0000256" key="2">
    <source>
        <dbReference type="ARBA" id="ARBA00022679"/>
    </source>
</evidence>
<dbReference type="GO" id="GO:0019706">
    <property type="term" value="F:protein-cysteine S-palmitoyltransferase activity"/>
    <property type="evidence" value="ECO:0007669"/>
    <property type="project" value="UniProtKB-EC"/>
</dbReference>
<dbReference type="PROSITE" id="PS50216">
    <property type="entry name" value="DHHC"/>
    <property type="match status" value="1"/>
</dbReference>
<dbReference type="GO" id="GO:0006612">
    <property type="term" value="P:protein targeting to membrane"/>
    <property type="evidence" value="ECO:0007669"/>
    <property type="project" value="TreeGrafter"/>
</dbReference>
<evidence type="ECO:0000256" key="1">
    <source>
        <dbReference type="ARBA" id="ARBA00004141"/>
    </source>
</evidence>
<keyword evidence="5 8" id="KW-0472">Membrane</keyword>
<evidence type="ECO:0000256" key="7">
    <source>
        <dbReference type="ARBA" id="ARBA00038298"/>
    </source>
</evidence>
<comment type="domain">
    <text evidence="8">The DHHC domain is required for palmitoyltransferase activity.</text>
</comment>
<dbReference type="InterPro" id="IPR039859">
    <property type="entry name" value="PFA4/ZDH16/20/ERF2-like"/>
</dbReference>
<dbReference type="PANTHER" id="PTHR22883:SF23">
    <property type="entry name" value="PALMITOYLTRANSFERASE ZDHHC6"/>
    <property type="match status" value="1"/>
</dbReference>
<evidence type="ECO:0000256" key="4">
    <source>
        <dbReference type="ARBA" id="ARBA00022989"/>
    </source>
</evidence>
<comment type="catalytic activity">
    <reaction evidence="8">
        <text>L-cysteinyl-[protein] + hexadecanoyl-CoA = S-hexadecanoyl-L-cysteinyl-[protein] + CoA</text>
        <dbReference type="Rhea" id="RHEA:36683"/>
        <dbReference type="Rhea" id="RHEA-COMP:10131"/>
        <dbReference type="Rhea" id="RHEA-COMP:11032"/>
        <dbReference type="ChEBI" id="CHEBI:29950"/>
        <dbReference type="ChEBI" id="CHEBI:57287"/>
        <dbReference type="ChEBI" id="CHEBI:57379"/>
        <dbReference type="ChEBI" id="CHEBI:74151"/>
        <dbReference type="EC" id="2.3.1.225"/>
    </reaction>
</comment>
<dbReference type="InterPro" id="IPR001594">
    <property type="entry name" value="Palmitoyltrfase_DHHC"/>
</dbReference>
<protein>
    <recommendedName>
        <fullName evidence="8">Palmitoyltransferase</fullName>
        <ecNumber evidence="8">2.3.1.225</ecNumber>
    </recommendedName>
</protein>
<evidence type="ECO:0000256" key="5">
    <source>
        <dbReference type="ARBA" id="ARBA00023136"/>
    </source>
</evidence>
<dbReference type="Proteomes" id="UP001295684">
    <property type="component" value="Unassembled WGS sequence"/>
</dbReference>
<proteinExistence type="inferred from homology"/>
<evidence type="ECO:0000256" key="6">
    <source>
        <dbReference type="ARBA" id="ARBA00023315"/>
    </source>
</evidence>
<dbReference type="PANTHER" id="PTHR22883">
    <property type="entry name" value="ZINC FINGER DHHC DOMAIN CONTAINING PROTEIN"/>
    <property type="match status" value="1"/>
</dbReference>
<gene>
    <name evidence="11" type="ORF">ECRASSUSDP1_LOCUS22029</name>
</gene>
<dbReference type="GO" id="GO:0005783">
    <property type="term" value="C:endoplasmic reticulum"/>
    <property type="evidence" value="ECO:0007669"/>
    <property type="project" value="TreeGrafter"/>
</dbReference>
<evidence type="ECO:0000313" key="12">
    <source>
        <dbReference type="Proteomes" id="UP001295684"/>
    </source>
</evidence>
<dbReference type="EMBL" id="CAMPGE010022556">
    <property type="protein sequence ID" value="CAI2380593.1"/>
    <property type="molecule type" value="Genomic_DNA"/>
</dbReference>
<feature type="region of interest" description="Disordered" evidence="9">
    <location>
        <begin position="1"/>
        <end position="30"/>
    </location>
</feature>
<keyword evidence="12" id="KW-1185">Reference proteome</keyword>
<feature type="transmembrane region" description="Helical" evidence="8">
    <location>
        <begin position="189"/>
        <end position="213"/>
    </location>
</feature>
<organism evidence="11 12">
    <name type="scientific">Euplotes crassus</name>
    <dbReference type="NCBI Taxonomy" id="5936"/>
    <lineage>
        <taxon>Eukaryota</taxon>
        <taxon>Sar</taxon>
        <taxon>Alveolata</taxon>
        <taxon>Ciliophora</taxon>
        <taxon>Intramacronucleata</taxon>
        <taxon>Spirotrichea</taxon>
        <taxon>Hypotrichia</taxon>
        <taxon>Euplotida</taxon>
        <taxon>Euplotidae</taxon>
        <taxon>Moneuplotes</taxon>
    </lineage>
</organism>
<reference evidence="11" key="1">
    <citation type="submission" date="2023-07" db="EMBL/GenBank/DDBJ databases">
        <authorList>
            <consortium name="AG Swart"/>
            <person name="Singh M."/>
            <person name="Singh A."/>
            <person name="Seah K."/>
            <person name="Emmerich C."/>
        </authorList>
    </citation>
    <scope>NUCLEOTIDE SEQUENCE</scope>
    <source>
        <strain evidence="11">DP1</strain>
    </source>
</reference>
<dbReference type="Pfam" id="PF01529">
    <property type="entry name" value="DHHC"/>
    <property type="match status" value="1"/>
</dbReference>
<keyword evidence="3 8" id="KW-0812">Transmembrane</keyword>
<comment type="caution">
    <text evidence="11">The sequence shown here is derived from an EMBL/GenBank/DDBJ whole genome shotgun (WGS) entry which is preliminary data.</text>
</comment>
<feature type="domain" description="Palmitoyltransferase DHHC" evidence="10">
    <location>
        <begin position="143"/>
        <end position="217"/>
    </location>
</feature>
<accession>A0AAD1XW79</accession>
<dbReference type="GO" id="GO:0005794">
    <property type="term" value="C:Golgi apparatus"/>
    <property type="evidence" value="ECO:0007669"/>
    <property type="project" value="TreeGrafter"/>
</dbReference>
<feature type="transmembrane region" description="Helical" evidence="8">
    <location>
        <begin position="110"/>
        <end position="128"/>
    </location>
</feature>
<evidence type="ECO:0000313" key="11">
    <source>
        <dbReference type="EMBL" id="CAI2380593.1"/>
    </source>
</evidence>
<sequence length="227" mass="25889">MNKNKSLEFDEEAGLRSSSVDNCNPHAPGLETVKTVRDHTPSFQKTKRDDSRFWYGNSLAFCKNKYGNPWITIGPDYPYCICLLVCVGAVSFVQLLLLYNFQTSKWPLKLIGYLILFICDSSLLGTMLCNPGHPNQKPGLPTDRRICKICNIPRRDKLSYHCDDCDKCCDGYDHHCPFMGKCIGKGNIIQFYTFIFTFMLLMVSIFVLIGLTLERLEPHKRGKGKLL</sequence>
<name>A0AAD1XW79_EUPCR</name>
<evidence type="ECO:0000256" key="8">
    <source>
        <dbReference type="RuleBase" id="RU079119"/>
    </source>
</evidence>
<evidence type="ECO:0000256" key="9">
    <source>
        <dbReference type="SAM" id="MobiDB-lite"/>
    </source>
</evidence>
<dbReference type="AlphaFoldDB" id="A0AAD1XW79"/>
<feature type="transmembrane region" description="Helical" evidence="8">
    <location>
        <begin position="76"/>
        <end position="98"/>
    </location>
</feature>
<comment type="similarity">
    <text evidence="7">Belongs to the DHHC palmitoyltransferase family. PFA5 subfamily.</text>
</comment>
<keyword evidence="6 8" id="KW-0012">Acyltransferase</keyword>
<keyword evidence="4 8" id="KW-1133">Transmembrane helix</keyword>
<comment type="subcellular location">
    <subcellularLocation>
        <location evidence="1">Membrane</location>
        <topology evidence="1">Multi-pass membrane protein</topology>
    </subcellularLocation>
</comment>
<evidence type="ECO:0000256" key="3">
    <source>
        <dbReference type="ARBA" id="ARBA00022692"/>
    </source>
</evidence>
<keyword evidence="2 8" id="KW-0808">Transferase</keyword>